<protein>
    <submittedName>
        <fullName evidence="1">Uncharacterized protein</fullName>
    </submittedName>
</protein>
<dbReference type="EMBL" id="ML179258">
    <property type="protein sequence ID" value="THU93108.1"/>
    <property type="molecule type" value="Genomic_DNA"/>
</dbReference>
<name>A0A4S8LVL7_DENBC</name>
<gene>
    <name evidence="1" type="ORF">K435DRAFT_861799</name>
</gene>
<dbReference type="AlphaFoldDB" id="A0A4S8LVL7"/>
<dbReference type="Proteomes" id="UP000297245">
    <property type="component" value="Unassembled WGS sequence"/>
</dbReference>
<proteinExistence type="predicted"/>
<accession>A0A4S8LVL7</accession>
<reference evidence="1 2" key="1">
    <citation type="journal article" date="2019" name="Nat. Ecol. Evol.">
        <title>Megaphylogeny resolves global patterns of mushroom evolution.</title>
        <authorList>
            <person name="Varga T."/>
            <person name="Krizsan K."/>
            <person name="Foldi C."/>
            <person name="Dima B."/>
            <person name="Sanchez-Garcia M."/>
            <person name="Sanchez-Ramirez S."/>
            <person name="Szollosi G.J."/>
            <person name="Szarkandi J.G."/>
            <person name="Papp V."/>
            <person name="Albert L."/>
            <person name="Andreopoulos W."/>
            <person name="Angelini C."/>
            <person name="Antonin V."/>
            <person name="Barry K.W."/>
            <person name="Bougher N.L."/>
            <person name="Buchanan P."/>
            <person name="Buyck B."/>
            <person name="Bense V."/>
            <person name="Catcheside P."/>
            <person name="Chovatia M."/>
            <person name="Cooper J."/>
            <person name="Damon W."/>
            <person name="Desjardin D."/>
            <person name="Finy P."/>
            <person name="Geml J."/>
            <person name="Haridas S."/>
            <person name="Hughes K."/>
            <person name="Justo A."/>
            <person name="Karasinski D."/>
            <person name="Kautmanova I."/>
            <person name="Kiss B."/>
            <person name="Kocsube S."/>
            <person name="Kotiranta H."/>
            <person name="LaButti K.M."/>
            <person name="Lechner B.E."/>
            <person name="Liimatainen K."/>
            <person name="Lipzen A."/>
            <person name="Lukacs Z."/>
            <person name="Mihaltcheva S."/>
            <person name="Morgado L.N."/>
            <person name="Niskanen T."/>
            <person name="Noordeloos M.E."/>
            <person name="Ohm R.A."/>
            <person name="Ortiz-Santana B."/>
            <person name="Ovrebo C."/>
            <person name="Racz N."/>
            <person name="Riley R."/>
            <person name="Savchenko A."/>
            <person name="Shiryaev A."/>
            <person name="Soop K."/>
            <person name="Spirin V."/>
            <person name="Szebenyi C."/>
            <person name="Tomsovsky M."/>
            <person name="Tulloss R.E."/>
            <person name="Uehling J."/>
            <person name="Grigoriev I.V."/>
            <person name="Vagvolgyi C."/>
            <person name="Papp T."/>
            <person name="Martin F.M."/>
            <person name="Miettinen O."/>
            <person name="Hibbett D.S."/>
            <person name="Nagy L.G."/>
        </authorList>
    </citation>
    <scope>NUCLEOTIDE SEQUENCE [LARGE SCALE GENOMIC DNA]</scope>
    <source>
        <strain evidence="1 2">CBS 962.96</strain>
    </source>
</reference>
<evidence type="ECO:0000313" key="1">
    <source>
        <dbReference type="EMBL" id="THU93108.1"/>
    </source>
</evidence>
<sequence>MPHGHKPLALSRHGKNQLSMLRPALFPLPGVQNNTRIPEFAKDFYKAEKAEKKA</sequence>
<organism evidence="1 2">
    <name type="scientific">Dendrothele bispora (strain CBS 962.96)</name>
    <dbReference type="NCBI Taxonomy" id="1314807"/>
    <lineage>
        <taxon>Eukaryota</taxon>
        <taxon>Fungi</taxon>
        <taxon>Dikarya</taxon>
        <taxon>Basidiomycota</taxon>
        <taxon>Agaricomycotina</taxon>
        <taxon>Agaricomycetes</taxon>
        <taxon>Agaricomycetidae</taxon>
        <taxon>Agaricales</taxon>
        <taxon>Agaricales incertae sedis</taxon>
        <taxon>Dendrothele</taxon>
    </lineage>
</organism>
<keyword evidence="2" id="KW-1185">Reference proteome</keyword>
<evidence type="ECO:0000313" key="2">
    <source>
        <dbReference type="Proteomes" id="UP000297245"/>
    </source>
</evidence>